<feature type="compositionally biased region" description="Acidic residues" evidence="1">
    <location>
        <begin position="129"/>
        <end position="138"/>
    </location>
</feature>
<sequence>MAGRDMQELHEQVMYYCQRILCAYEAQAQRSAGINNATFLTNVVEEWDHMNEARNAYAALSGGAPPIPRLIQSFDEEITSEPAKQNFLRASADDPRIPFMENTPESIPPSIDLGKNRWWEEPKPTHEADPDEDREPEIDVPLRSVLKESTSESLPGFARKKKASRSKGKGKSKKVVIESPNKKLTITIPRATSVESRASAAVLDARVTSVGAQSDAAMSDGAVSEATTDFTIVDQSDTEGMYNHVLTAKEKAKITVYQLHRGCTNNNTITKLLLTAEELEELTVQMRRSKRRTQKSRKMTQEASPPPPPKPKPTRCKRSQSIVSATPAPPQKCSRKTVVSQEYVEVSDEETQPGPSSGTSAHQLPCAASSSAQVQPVTDLLGELAQLRVEIVEMRQVQSATQATLERLHIDHGRVMADNEGIKAYIESVQSLLQRHPVQPSPAPHYMPPPGFVQTSLHTPMHPKTSHGLDSPSSSFSFEPRHQLLDNSQDWDLPQPTPSLTPQMWPEASTHRLSPVPESPNPAPQQSFVAPNTTVAEAPLEVQPTGLATSPKARTDVSADIPSTEAGVPAILPAADILADVSSMDVPTAELATSDIPSVVRATPSLPAEVLTLVEGAPTSQAEFPPITRGTPAITGADFPLSPQKISIPLTSTLVRQVGAPNPWVSPILPSSTTPVGSPPIPTLLDVSAPRIIEPPAPTISPIASPSALFGRSKPLLTFGANGQPLGQPDITMDDG</sequence>
<accession>A0A067Q2X1</accession>
<name>A0A067Q2X1_9AGAM</name>
<feature type="region of interest" description="Disordered" evidence="1">
    <location>
        <begin position="455"/>
        <end position="526"/>
    </location>
</feature>
<dbReference type="EMBL" id="KL197721">
    <property type="protein sequence ID" value="KDQ56916.1"/>
    <property type="molecule type" value="Genomic_DNA"/>
</dbReference>
<dbReference type="Proteomes" id="UP000027265">
    <property type="component" value="Unassembled WGS sequence"/>
</dbReference>
<feature type="compositionally biased region" description="Polar residues" evidence="1">
    <location>
        <begin position="353"/>
        <end position="367"/>
    </location>
</feature>
<dbReference type="AlphaFoldDB" id="A0A067Q2X1"/>
<dbReference type="HOGENOM" id="CLU_376849_0_0_1"/>
<protein>
    <submittedName>
        <fullName evidence="2">Uncharacterized protein</fullName>
    </submittedName>
</protein>
<feature type="region of interest" description="Disordered" evidence="1">
    <location>
        <begin position="95"/>
        <end position="175"/>
    </location>
</feature>
<proteinExistence type="predicted"/>
<keyword evidence="3" id="KW-1185">Reference proteome</keyword>
<evidence type="ECO:0000256" key="1">
    <source>
        <dbReference type="SAM" id="MobiDB-lite"/>
    </source>
</evidence>
<organism evidence="2 3">
    <name type="scientific">Jaapia argillacea MUCL 33604</name>
    <dbReference type="NCBI Taxonomy" id="933084"/>
    <lineage>
        <taxon>Eukaryota</taxon>
        <taxon>Fungi</taxon>
        <taxon>Dikarya</taxon>
        <taxon>Basidiomycota</taxon>
        <taxon>Agaricomycotina</taxon>
        <taxon>Agaricomycetes</taxon>
        <taxon>Agaricomycetidae</taxon>
        <taxon>Jaapiales</taxon>
        <taxon>Jaapiaceae</taxon>
        <taxon>Jaapia</taxon>
    </lineage>
</organism>
<dbReference type="InParanoid" id="A0A067Q2X1"/>
<feature type="compositionally biased region" description="Basic residues" evidence="1">
    <location>
        <begin position="158"/>
        <end position="174"/>
    </location>
</feature>
<gene>
    <name evidence="2" type="ORF">JAAARDRAFT_194863</name>
</gene>
<feature type="compositionally biased region" description="Basic residues" evidence="1">
    <location>
        <begin position="287"/>
        <end position="298"/>
    </location>
</feature>
<reference evidence="3" key="1">
    <citation type="journal article" date="2014" name="Proc. Natl. Acad. Sci. U.S.A.">
        <title>Extensive sampling of basidiomycete genomes demonstrates inadequacy of the white-rot/brown-rot paradigm for wood decay fungi.</title>
        <authorList>
            <person name="Riley R."/>
            <person name="Salamov A.A."/>
            <person name="Brown D.W."/>
            <person name="Nagy L.G."/>
            <person name="Floudas D."/>
            <person name="Held B.W."/>
            <person name="Levasseur A."/>
            <person name="Lombard V."/>
            <person name="Morin E."/>
            <person name="Otillar R."/>
            <person name="Lindquist E.A."/>
            <person name="Sun H."/>
            <person name="LaButti K.M."/>
            <person name="Schmutz J."/>
            <person name="Jabbour D."/>
            <person name="Luo H."/>
            <person name="Baker S.E."/>
            <person name="Pisabarro A.G."/>
            <person name="Walton J.D."/>
            <person name="Blanchette R.A."/>
            <person name="Henrissat B."/>
            <person name="Martin F."/>
            <person name="Cullen D."/>
            <person name="Hibbett D.S."/>
            <person name="Grigoriev I.V."/>
        </authorList>
    </citation>
    <scope>NUCLEOTIDE SEQUENCE [LARGE SCALE GENOMIC DNA]</scope>
    <source>
        <strain evidence="3">MUCL 33604</strain>
    </source>
</reference>
<evidence type="ECO:0000313" key="3">
    <source>
        <dbReference type="Proteomes" id="UP000027265"/>
    </source>
</evidence>
<feature type="compositionally biased region" description="Basic and acidic residues" evidence="1">
    <location>
        <begin position="114"/>
        <end position="128"/>
    </location>
</feature>
<feature type="region of interest" description="Disordered" evidence="1">
    <location>
        <begin position="286"/>
        <end position="367"/>
    </location>
</feature>
<evidence type="ECO:0000313" key="2">
    <source>
        <dbReference type="EMBL" id="KDQ56916.1"/>
    </source>
</evidence>